<dbReference type="Gene3D" id="3.30.160.20">
    <property type="match status" value="1"/>
</dbReference>
<dbReference type="GO" id="GO:0003747">
    <property type="term" value="F:translation release factor activity"/>
    <property type="evidence" value="ECO:0007669"/>
    <property type="project" value="InterPro"/>
</dbReference>
<feature type="domain" description="Prokaryotic-type class I peptide chain release factors" evidence="6">
    <location>
        <begin position="32"/>
        <end position="128"/>
    </location>
</feature>
<organism evidence="7 8">
    <name type="scientific">Sphaerosporella brunnea</name>
    <dbReference type="NCBI Taxonomy" id="1250544"/>
    <lineage>
        <taxon>Eukaryota</taxon>
        <taxon>Fungi</taxon>
        <taxon>Dikarya</taxon>
        <taxon>Ascomycota</taxon>
        <taxon>Pezizomycotina</taxon>
        <taxon>Pezizomycetes</taxon>
        <taxon>Pezizales</taxon>
        <taxon>Pyronemataceae</taxon>
        <taxon>Sphaerosporella</taxon>
    </lineage>
</organism>
<comment type="caution">
    <text evidence="7">The sequence shown here is derived from an EMBL/GenBank/DDBJ whole genome shotgun (WGS) entry which is preliminary data.</text>
</comment>
<keyword evidence="4" id="KW-0496">Mitochondrion</keyword>
<proteinExistence type="inferred from homology"/>
<keyword evidence="8" id="KW-1185">Reference proteome</keyword>
<gene>
    <name evidence="7" type="ORF">FN846DRAFT_893775</name>
</gene>
<evidence type="ECO:0000256" key="2">
    <source>
        <dbReference type="ARBA" id="ARBA00010835"/>
    </source>
</evidence>
<dbReference type="InterPro" id="IPR052405">
    <property type="entry name" value="Mito_Transl_Release_Factor"/>
</dbReference>
<comment type="similarity">
    <text evidence="2">Belongs to the prokaryotic/mitochondrial release factor family.</text>
</comment>
<dbReference type="FunFam" id="3.30.160.20:FF:000065">
    <property type="entry name" value="Peptidyl-tRNA hydrolase domain protein"/>
    <property type="match status" value="1"/>
</dbReference>
<evidence type="ECO:0000256" key="5">
    <source>
        <dbReference type="SAM" id="MobiDB-lite"/>
    </source>
</evidence>
<evidence type="ECO:0000256" key="3">
    <source>
        <dbReference type="ARBA" id="ARBA00022946"/>
    </source>
</evidence>
<keyword evidence="3" id="KW-0809">Transit peptide</keyword>
<protein>
    <submittedName>
        <fullName evidence="7">RF-1 domain-containing protein</fullName>
    </submittedName>
</protein>
<dbReference type="Pfam" id="PF00472">
    <property type="entry name" value="RF-1"/>
    <property type="match status" value="1"/>
</dbReference>
<name>A0A5J5EJH7_9PEZI</name>
<evidence type="ECO:0000313" key="7">
    <source>
        <dbReference type="EMBL" id="KAA8895845.1"/>
    </source>
</evidence>
<dbReference type="PANTHER" id="PTHR46203:SF1">
    <property type="entry name" value="MITOCHONDRIAL TRANSLATION RELEASE FACTOR IN RESCUE"/>
    <property type="match status" value="1"/>
</dbReference>
<dbReference type="GO" id="GO:0032543">
    <property type="term" value="P:mitochondrial translation"/>
    <property type="evidence" value="ECO:0007669"/>
    <property type="project" value="UniProtKB-ARBA"/>
</dbReference>
<dbReference type="InterPro" id="IPR045853">
    <property type="entry name" value="Pep_chain_release_fac_I_sf"/>
</dbReference>
<dbReference type="GO" id="GO:0005739">
    <property type="term" value="C:mitochondrion"/>
    <property type="evidence" value="ECO:0007669"/>
    <property type="project" value="UniProtKB-SubCell"/>
</dbReference>
<feature type="region of interest" description="Disordered" evidence="5">
    <location>
        <begin position="287"/>
        <end position="339"/>
    </location>
</feature>
<dbReference type="InParanoid" id="A0A5J5EJH7"/>
<sequence>MLTAIPRPRLLAAVRSFSIAAARQYQLPPRPQVDESEIREAFLKGSGPGGQKINKTNSAVQLIHEPTGIVVKSQATRSRAQNRKIARQLLAEKIDEREKGPESRLQLKISRMVDKKASTTKKARRKYRRLERALDLRRDAFMERPEEPEGWTKDFGWKEARFLDWRTPRPFKKGQKELLEWEEDFKPRPKKAMVKDSNGIMVDKIVDEEIRGAPTPMKRKRMQISAKEQECAWAWMQPGLVEFAVPEDEMPADVVKSGEDEEFCLIYQGAMGAEWKEAREEVKKAIAEGRLQPPPKPKPKHPQQSKNKLQQPRNKLQQPMRKLQHPKPEKQDLGGLAWDEVEEVRNMMKKTTV</sequence>
<evidence type="ECO:0000256" key="1">
    <source>
        <dbReference type="ARBA" id="ARBA00004173"/>
    </source>
</evidence>
<dbReference type="AlphaFoldDB" id="A0A5J5EJH7"/>
<dbReference type="EMBL" id="VXIS01000240">
    <property type="protein sequence ID" value="KAA8895845.1"/>
    <property type="molecule type" value="Genomic_DNA"/>
</dbReference>
<dbReference type="InterPro" id="IPR000352">
    <property type="entry name" value="Pep_chain_release_fac_I"/>
</dbReference>
<evidence type="ECO:0000259" key="6">
    <source>
        <dbReference type="Pfam" id="PF00472"/>
    </source>
</evidence>
<evidence type="ECO:0000313" key="8">
    <source>
        <dbReference type="Proteomes" id="UP000326924"/>
    </source>
</evidence>
<dbReference type="PANTHER" id="PTHR46203">
    <property type="entry name" value="PROBABLE PEPTIDE CHAIN RELEASE FACTOR C12ORF65"/>
    <property type="match status" value="1"/>
</dbReference>
<comment type="subcellular location">
    <subcellularLocation>
        <location evidence="1">Mitochondrion</location>
    </subcellularLocation>
</comment>
<feature type="compositionally biased region" description="Polar residues" evidence="5">
    <location>
        <begin position="305"/>
        <end position="317"/>
    </location>
</feature>
<evidence type="ECO:0000256" key="4">
    <source>
        <dbReference type="ARBA" id="ARBA00023128"/>
    </source>
</evidence>
<dbReference type="OrthoDB" id="277888at2759"/>
<dbReference type="SUPFAM" id="SSF75620">
    <property type="entry name" value="Release factor"/>
    <property type="match status" value="1"/>
</dbReference>
<reference evidence="7 8" key="1">
    <citation type="submission" date="2019-09" db="EMBL/GenBank/DDBJ databases">
        <title>Draft genome of the ectomycorrhizal ascomycete Sphaerosporella brunnea.</title>
        <authorList>
            <consortium name="DOE Joint Genome Institute"/>
            <person name="Benucci G.M."/>
            <person name="Marozzi G."/>
            <person name="Antonielli L."/>
            <person name="Sanchez S."/>
            <person name="Marco P."/>
            <person name="Wang X."/>
            <person name="Falini L.B."/>
            <person name="Barry K."/>
            <person name="Haridas S."/>
            <person name="Lipzen A."/>
            <person name="Labutti K."/>
            <person name="Grigoriev I.V."/>
            <person name="Murat C."/>
            <person name="Martin F."/>
            <person name="Albertini E."/>
            <person name="Donnini D."/>
            <person name="Bonito G."/>
        </authorList>
    </citation>
    <scope>NUCLEOTIDE SEQUENCE [LARGE SCALE GENOMIC DNA]</scope>
    <source>
        <strain evidence="7 8">Sb_GMNB300</strain>
    </source>
</reference>
<dbReference type="Proteomes" id="UP000326924">
    <property type="component" value="Unassembled WGS sequence"/>
</dbReference>
<accession>A0A5J5EJH7</accession>